<dbReference type="InterPro" id="IPR029044">
    <property type="entry name" value="Nucleotide-diphossugar_trans"/>
</dbReference>
<feature type="compositionally biased region" description="Acidic residues" evidence="25">
    <location>
        <begin position="1329"/>
        <end position="1355"/>
    </location>
</feature>
<evidence type="ECO:0000313" key="29">
    <source>
        <dbReference type="Proteomes" id="UP001138500"/>
    </source>
</evidence>
<evidence type="ECO:0000256" key="18">
    <source>
        <dbReference type="ARBA" id="ARBA00044345"/>
    </source>
</evidence>
<evidence type="ECO:0000256" key="6">
    <source>
        <dbReference type="ARBA" id="ARBA00022490"/>
    </source>
</evidence>
<reference evidence="28 29" key="1">
    <citation type="journal article" date="2018" name="IMA Fungus">
        <title>IMA Genome-F 10: Nine draft genome sequences of Claviceps purpurea s.lat., including C. arundinis, C. humidiphila, and C. cf. spartinae, pseudomolecules for the pitch canker pathogen Fusarium circinatum, draft genome of Davidsoniella eucalypti, Grosmannia galeiformis, Quambalaria eucalypti, and Teratosphaeria destructans.</title>
        <authorList>
            <person name="Wingfield B.D."/>
            <person name="Liu M."/>
            <person name="Nguyen H.D."/>
            <person name="Lane F.A."/>
            <person name="Morgan S.W."/>
            <person name="De Vos L."/>
            <person name="Wilken P.M."/>
            <person name="Duong T.A."/>
            <person name="Aylward J."/>
            <person name="Coetzee M.P."/>
            <person name="Dadej K."/>
            <person name="De Beer Z.W."/>
            <person name="Findlay W."/>
            <person name="Havenga M."/>
            <person name="Kolarik M."/>
            <person name="Menzies J.G."/>
            <person name="Naidoo K."/>
            <person name="Pochopski O."/>
            <person name="Shoukouhi P."/>
            <person name="Santana Q.C."/>
            <person name="Seifert K.A."/>
            <person name="Soal N."/>
            <person name="Steenkamp E.T."/>
            <person name="Tatham C.T."/>
            <person name="van der Nest M.A."/>
            <person name="Wingfield M.J."/>
        </authorList>
    </citation>
    <scope>NUCLEOTIDE SEQUENCE [LARGE SCALE GENOMIC DNA]</scope>
    <source>
        <strain evidence="28">CMW44962</strain>
    </source>
</reference>
<evidence type="ECO:0000256" key="24">
    <source>
        <dbReference type="SAM" id="Coils"/>
    </source>
</evidence>
<dbReference type="Pfam" id="PF00447">
    <property type="entry name" value="HSF_DNA-bind"/>
    <property type="match status" value="1"/>
</dbReference>
<comment type="function">
    <text evidence="20">Transcription factor that is part of a SLN1-YPD1-SKN7 two-component regulatory system, which controls gene expression in response to changes in the osmolarity of the extracellular environment. Under low osmotic conditions, phosphorylated and activated by the phosphorelay intermediate protein YPD1. Also activated in response to oxidative stress, independent on the two-component regulatory system. Regulates heat shock genes in response to oxidative stress and genes involved in cell wall integrity in response to osmotic changes.</text>
</comment>
<evidence type="ECO:0000256" key="7">
    <source>
        <dbReference type="ARBA" id="ARBA00022540"/>
    </source>
</evidence>
<dbReference type="InterPro" id="IPR044123">
    <property type="entry name" value="W2_eIF2B_epsilon"/>
</dbReference>
<evidence type="ECO:0000256" key="22">
    <source>
        <dbReference type="ARBA" id="ARBA00070291"/>
    </source>
</evidence>
<dbReference type="PROSITE" id="PS51363">
    <property type="entry name" value="W2"/>
    <property type="match status" value="1"/>
</dbReference>
<dbReference type="InterPro" id="IPR016024">
    <property type="entry name" value="ARM-type_fold"/>
</dbReference>
<dbReference type="Pfam" id="PF00072">
    <property type="entry name" value="Response_reg"/>
    <property type="match status" value="1"/>
</dbReference>
<dbReference type="GO" id="GO:0000160">
    <property type="term" value="P:phosphorelay signal transduction system"/>
    <property type="evidence" value="ECO:0007669"/>
    <property type="project" value="UniProtKB-KW"/>
</dbReference>
<evidence type="ECO:0000313" key="28">
    <source>
        <dbReference type="EMBL" id="KAH9827568.1"/>
    </source>
</evidence>
<feature type="region of interest" description="Disordered" evidence="25">
    <location>
        <begin position="1326"/>
        <end position="1355"/>
    </location>
</feature>
<dbReference type="SMART" id="SM00448">
    <property type="entry name" value="REC"/>
    <property type="match status" value="1"/>
</dbReference>
<dbReference type="PANTHER" id="PTHR45887:SF1">
    <property type="entry name" value="TRANSLATION INITIATION FACTOR EIF-2B SUBUNIT EPSILON"/>
    <property type="match status" value="1"/>
</dbReference>
<accession>A0A9W7SS35</accession>
<feature type="region of interest" description="Disordered" evidence="25">
    <location>
        <begin position="473"/>
        <end position="587"/>
    </location>
</feature>
<evidence type="ECO:0000256" key="17">
    <source>
        <dbReference type="ARBA" id="ARBA00044144"/>
    </source>
</evidence>
<dbReference type="PRINTS" id="PR00056">
    <property type="entry name" value="HSFDOMAIN"/>
</dbReference>
<dbReference type="GO" id="GO:0005829">
    <property type="term" value="C:cytosol"/>
    <property type="evidence" value="ECO:0007669"/>
    <property type="project" value="UniProtKB-SubCell"/>
</dbReference>
<keyword evidence="9" id="KW-0902">Two-component regulatory system</keyword>
<evidence type="ECO:0000256" key="12">
    <source>
        <dbReference type="ARBA" id="ARBA00023125"/>
    </source>
</evidence>
<dbReference type="Proteomes" id="UP001138500">
    <property type="component" value="Unassembled WGS sequence"/>
</dbReference>
<feature type="domain" description="Response regulatory" evidence="26">
    <location>
        <begin position="356"/>
        <end position="470"/>
    </location>
</feature>
<keyword evidence="12" id="KW-0238">DNA-binding</keyword>
<keyword evidence="11 24" id="KW-0175">Coiled coil</keyword>
<dbReference type="Pfam" id="PF02020">
    <property type="entry name" value="W2"/>
    <property type="match status" value="1"/>
</dbReference>
<gene>
    <name evidence="28" type="ORF">Tdes44962_MAKER02826</name>
</gene>
<dbReference type="CDD" id="cd05787">
    <property type="entry name" value="LbH_eIF2B_epsilon"/>
    <property type="match status" value="1"/>
</dbReference>
<comment type="similarity">
    <text evidence="21">Belongs to the SKN7 family.</text>
</comment>
<evidence type="ECO:0000259" key="26">
    <source>
        <dbReference type="PROSITE" id="PS50110"/>
    </source>
</evidence>
<evidence type="ECO:0000256" key="13">
    <source>
        <dbReference type="ARBA" id="ARBA00023163"/>
    </source>
</evidence>
<dbReference type="Gene3D" id="3.40.50.2300">
    <property type="match status" value="1"/>
</dbReference>
<dbReference type="SUPFAM" id="SSF101447">
    <property type="entry name" value="Formin homology 2 domain (FH2 domain)"/>
    <property type="match status" value="1"/>
</dbReference>
<dbReference type="InterPro" id="IPR000232">
    <property type="entry name" value="HSF_DNA-bd"/>
</dbReference>
<feature type="compositionally biased region" description="Acidic residues" evidence="25">
    <location>
        <begin position="1125"/>
        <end position="1137"/>
    </location>
</feature>
<dbReference type="InterPro" id="IPR011006">
    <property type="entry name" value="CheY-like_superfamily"/>
</dbReference>
<keyword evidence="29" id="KW-1185">Reference proteome</keyword>
<evidence type="ECO:0000256" key="19">
    <source>
        <dbReference type="ARBA" id="ARBA00046432"/>
    </source>
</evidence>
<dbReference type="SUPFAM" id="SSF46785">
    <property type="entry name" value="Winged helix' DNA-binding domain"/>
    <property type="match status" value="1"/>
</dbReference>
<dbReference type="GO" id="GO:0005851">
    <property type="term" value="C:eukaryotic translation initiation factor 2B complex"/>
    <property type="evidence" value="ECO:0007669"/>
    <property type="project" value="TreeGrafter"/>
</dbReference>
<keyword evidence="14" id="KW-0539">Nucleus</keyword>
<feature type="compositionally biased region" description="Low complexity" evidence="25">
    <location>
        <begin position="612"/>
        <end position="629"/>
    </location>
</feature>
<dbReference type="GO" id="GO:0043565">
    <property type="term" value="F:sequence-specific DNA binding"/>
    <property type="evidence" value="ECO:0007669"/>
    <property type="project" value="InterPro"/>
</dbReference>
<dbReference type="InterPro" id="IPR035543">
    <property type="entry name" value="eIF-2B_epsilon_N"/>
</dbReference>
<dbReference type="FunFam" id="3.40.50.2300:FF:000212">
    <property type="entry name" value="Stress response regulator/HFS transcription factor"/>
    <property type="match status" value="1"/>
</dbReference>
<feature type="coiled-coil region" evidence="24">
    <location>
        <begin position="137"/>
        <end position="171"/>
    </location>
</feature>
<dbReference type="InterPro" id="IPR051956">
    <property type="entry name" value="eIF2B_epsilon"/>
</dbReference>
<reference evidence="28 29" key="2">
    <citation type="journal article" date="2021" name="Curr. Genet.">
        <title>Genetic response to nitrogen starvation in the aggressive Eucalyptus foliar pathogen Teratosphaeria destructans.</title>
        <authorList>
            <person name="Havenga M."/>
            <person name="Wingfield B.D."/>
            <person name="Wingfield M.J."/>
            <person name="Dreyer L.L."/>
            <person name="Roets F."/>
            <person name="Aylward J."/>
        </authorList>
    </citation>
    <scope>NUCLEOTIDE SEQUENCE [LARGE SCALE GENOMIC DNA]</scope>
    <source>
        <strain evidence="28">CMW44962</strain>
    </source>
</reference>
<keyword evidence="7" id="KW-0648">Protein biosynthesis</keyword>
<comment type="caution">
    <text evidence="28">The sequence shown here is derived from an EMBL/GenBank/DDBJ whole genome shotgun (WGS) entry which is preliminary data.</text>
</comment>
<comment type="similarity">
    <text evidence="3">Belongs to the eIF-2B gamma/epsilon subunits family.</text>
</comment>
<comment type="subunit">
    <text evidence="19">Component of the translation initiation factor 2B (eIF2B) complex which is a heterodecamer of two sets of five different subunits: alpha, beta, gamma, delta and epsilon. Subunits alpha, beta and delta comprise a regulatory subcomplex and subunits epsilon and gamma comprise a catalytic subcomplex. Within the complex, the hexameric regulatory complex resides at the center, with the two heterodimeric catalytic subcomplexes bound on opposite sides.</text>
</comment>
<dbReference type="InterPro" id="IPR005835">
    <property type="entry name" value="NTP_transferase_dom"/>
</dbReference>
<dbReference type="GO" id="GO:0005085">
    <property type="term" value="F:guanyl-nucleotide exchange factor activity"/>
    <property type="evidence" value="ECO:0007669"/>
    <property type="project" value="InterPro"/>
</dbReference>
<dbReference type="PANTHER" id="PTHR45887">
    <property type="entry name" value="TRANSLATION INITIATION FACTOR EIF-2B SUBUNIT EPSILON"/>
    <property type="match status" value="1"/>
</dbReference>
<dbReference type="InterPro" id="IPR036388">
    <property type="entry name" value="WH-like_DNA-bd_sf"/>
</dbReference>
<dbReference type="Gene3D" id="1.25.40.180">
    <property type="match status" value="1"/>
</dbReference>
<evidence type="ECO:0000256" key="2">
    <source>
        <dbReference type="ARBA" id="ARBA00004514"/>
    </source>
</evidence>
<protein>
    <recommendedName>
        <fullName evidence="5">Mannose-1-phosphate guanyltransferase</fullName>
    </recommendedName>
    <alternativeName>
        <fullName evidence="16">GDP-mannose pyrophosphorylase</fullName>
    </alternativeName>
    <alternativeName>
        <fullName evidence="15">GTP-mannose-1-phosphate guanylyltransferase</fullName>
    </alternativeName>
    <alternativeName>
        <fullName evidence="22">Transcription factor SKN7</fullName>
    </alternativeName>
    <alternativeName>
        <fullName evidence="17">Translation initiation factor eIF2B subunit epsilon</fullName>
    </alternativeName>
    <alternativeName>
        <fullName evidence="18">eIF2B GDP-GTP exchange factor subunit epsilon</fullName>
    </alternativeName>
</protein>
<feature type="compositionally biased region" description="Pro residues" evidence="25">
    <location>
        <begin position="563"/>
        <end position="583"/>
    </location>
</feature>
<dbReference type="OrthoDB" id="424572at2759"/>
<dbReference type="CDD" id="cd04197">
    <property type="entry name" value="eIF-2B_epsilon_N"/>
    <property type="match status" value="1"/>
</dbReference>
<dbReference type="InterPro" id="IPR003307">
    <property type="entry name" value="W2_domain"/>
</dbReference>
<evidence type="ECO:0000256" key="5">
    <source>
        <dbReference type="ARBA" id="ARBA00018601"/>
    </source>
</evidence>
<name>A0A9W7SS35_9PEZI</name>
<keyword evidence="28" id="KW-0346">Stress response</keyword>
<dbReference type="Gene3D" id="3.90.550.10">
    <property type="entry name" value="Spore Coat Polysaccharide Biosynthesis Protein SpsA, Chain A"/>
    <property type="match status" value="1"/>
</dbReference>
<dbReference type="FunFam" id="3.90.550.10:FF:000066">
    <property type="entry name" value="Translation initiation factor eIF-2B subunit epsilon"/>
    <property type="match status" value="1"/>
</dbReference>
<dbReference type="SUPFAM" id="SSF53448">
    <property type="entry name" value="Nucleotide-diphospho-sugar transferases"/>
    <property type="match status" value="1"/>
</dbReference>
<keyword evidence="8 23" id="KW-0597">Phosphoprotein</keyword>
<dbReference type="Pfam" id="PF25084">
    <property type="entry name" value="LbH_EIF2B"/>
    <property type="match status" value="1"/>
</dbReference>
<feature type="region of interest" description="Disordered" evidence="25">
    <location>
        <begin position="612"/>
        <end position="658"/>
    </location>
</feature>
<dbReference type="PROSITE" id="PS50110">
    <property type="entry name" value="RESPONSE_REGULATORY"/>
    <property type="match status" value="1"/>
</dbReference>
<evidence type="ECO:0000256" key="11">
    <source>
        <dbReference type="ARBA" id="ARBA00023054"/>
    </source>
</evidence>
<dbReference type="EMBL" id="RIBY02001868">
    <property type="protein sequence ID" value="KAH9827568.1"/>
    <property type="molecule type" value="Genomic_DNA"/>
</dbReference>
<feature type="region of interest" description="Disordered" evidence="25">
    <location>
        <begin position="1122"/>
        <end position="1165"/>
    </location>
</feature>
<dbReference type="GO" id="GO:0003743">
    <property type="term" value="F:translation initiation factor activity"/>
    <property type="evidence" value="ECO:0007669"/>
    <property type="project" value="TreeGrafter"/>
</dbReference>
<dbReference type="CDD" id="cd17546">
    <property type="entry name" value="REC_hyHK_CKI1_RcsC-like"/>
    <property type="match status" value="1"/>
</dbReference>
<organism evidence="28 29">
    <name type="scientific">Teratosphaeria destructans</name>
    <dbReference type="NCBI Taxonomy" id="418781"/>
    <lineage>
        <taxon>Eukaryota</taxon>
        <taxon>Fungi</taxon>
        <taxon>Dikarya</taxon>
        <taxon>Ascomycota</taxon>
        <taxon>Pezizomycotina</taxon>
        <taxon>Dothideomycetes</taxon>
        <taxon>Dothideomycetidae</taxon>
        <taxon>Mycosphaerellales</taxon>
        <taxon>Teratosphaeriaceae</taxon>
        <taxon>Teratosphaeria</taxon>
    </lineage>
</organism>
<comment type="subunit">
    <text evidence="4">Homotrimer.</text>
</comment>
<feature type="compositionally biased region" description="Polar residues" evidence="25">
    <location>
        <begin position="532"/>
        <end position="557"/>
    </location>
</feature>
<dbReference type="SMART" id="SM00415">
    <property type="entry name" value="HSF"/>
    <property type="match status" value="1"/>
</dbReference>
<dbReference type="InterPro" id="IPR056764">
    <property type="entry name" value="LbH_EIF2B3/5"/>
</dbReference>
<evidence type="ECO:0000256" key="15">
    <source>
        <dbReference type="ARBA" id="ARBA00030179"/>
    </source>
</evidence>
<evidence type="ECO:0000256" key="4">
    <source>
        <dbReference type="ARBA" id="ARBA00011233"/>
    </source>
</evidence>
<dbReference type="CDD" id="cd11558">
    <property type="entry name" value="W2_eIF2B_epsilon"/>
    <property type="match status" value="1"/>
</dbReference>
<evidence type="ECO:0000256" key="25">
    <source>
        <dbReference type="SAM" id="MobiDB-lite"/>
    </source>
</evidence>
<keyword evidence="6" id="KW-0963">Cytoplasm</keyword>
<dbReference type="SUPFAM" id="SSF48371">
    <property type="entry name" value="ARM repeat"/>
    <property type="match status" value="1"/>
</dbReference>
<feature type="region of interest" description="Disordered" evidence="25">
    <location>
        <begin position="207"/>
        <end position="243"/>
    </location>
</feature>
<evidence type="ECO:0000256" key="23">
    <source>
        <dbReference type="PROSITE-ProRule" id="PRU00169"/>
    </source>
</evidence>
<dbReference type="PROSITE" id="PS00434">
    <property type="entry name" value="HSF_DOMAIN"/>
    <property type="match status" value="1"/>
</dbReference>
<evidence type="ECO:0000256" key="8">
    <source>
        <dbReference type="ARBA" id="ARBA00022553"/>
    </source>
</evidence>
<keyword evidence="7" id="KW-0396">Initiation factor</keyword>
<dbReference type="InterPro" id="IPR036390">
    <property type="entry name" value="WH_DNA-bd_sf"/>
</dbReference>
<proteinExistence type="inferred from homology"/>
<comment type="subcellular location">
    <subcellularLocation>
        <location evidence="2">Cytoplasm</location>
        <location evidence="2">Cytosol</location>
    </subcellularLocation>
    <subcellularLocation>
        <location evidence="1">Nucleus</location>
    </subcellularLocation>
</comment>
<dbReference type="GO" id="GO:0005634">
    <property type="term" value="C:nucleus"/>
    <property type="evidence" value="ECO:0007669"/>
    <property type="project" value="UniProtKB-SubCell"/>
</dbReference>
<feature type="compositionally biased region" description="Basic and acidic residues" evidence="25">
    <location>
        <begin position="1138"/>
        <end position="1148"/>
    </location>
</feature>
<dbReference type="GO" id="GO:0031369">
    <property type="term" value="F:translation initiation factor binding"/>
    <property type="evidence" value="ECO:0007669"/>
    <property type="project" value="InterPro"/>
</dbReference>
<feature type="modified residue" description="4-aspartylphosphate" evidence="23">
    <location>
        <position position="406"/>
    </location>
</feature>
<dbReference type="GO" id="GO:0003700">
    <property type="term" value="F:DNA-binding transcription factor activity"/>
    <property type="evidence" value="ECO:0007669"/>
    <property type="project" value="InterPro"/>
</dbReference>
<keyword evidence="13" id="KW-0804">Transcription</keyword>
<evidence type="ECO:0000256" key="21">
    <source>
        <dbReference type="ARBA" id="ARBA00061465"/>
    </source>
</evidence>
<dbReference type="FunFam" id="1.10.10.10:FF:000380">
    <property type="entry name" value="Transcription factor SKN7"/>
    <property type="match status" value="1"/>
</dbReference>
<evidence type="ECO:0000256" key="9">
    <source>
        <dbReference type="ARBA" id="ARBA00023012"/>
    </source>
</evidence>
<evidence type="ECO:0000256" key="14">
    <source>
        <dbReference type="ARBA" id="ARBA00023242"/>
    </source>
</evidence>
<dbReference type="Gene3D" id="1.10.10.10">
    <property type="entry name" value="Winged helix-like DNA-binding domain superfamily/Winged helix DNA-binding domain"/>
    <property type="match status" value="1"/>
</dbReference>
<dbReference type="Gene3D" id="2.160.10.10">
    <property type="entry name" value="Hexapeptide repeat proteins"/>
    <property type="match status" value="2"/>
</dbReference>
<feature type="compositionally biased region" description="Low complexity" evidence="25">
    <location>
        <begin position="213"/>
        <end position="225"/>
    </location>
</feature>
<dbReference type="InterPro" id="IPR001789">
    <property type="entry name" value="Sig_transdc_resp-reg_receiver"/>
</dbReference>
<keyword evidence="10" id="KW-0805">Transcription regulation</keyword>
<evidence type="ECO:0000256" key="20">
    <source>
        <dbReference type="ARBA" id="ARBA00057149"/>
    </source>
</evidence>
<evidence type="ECO:0000256" key="10">
    <source>
        <dbReference type="ARBA" id="ARBA00023015"/>
    </source>
</evidence>
<evidence type="ECO:0000256" key="3">
    <source>
        <dbReference type="ARBA" id="ARBA00007878"/>
    </source>
</evidence>
<evidence type="ECO:0000256" key="1">
    <source>
        <dbReference type="ARBA" id="ARBA00004123"/>
    </source>
</evidence>
<dbReference type="Pfam" id="PF00483">
    <property type="entry name" value="NTP_transferase"/>
    <property type="match status" value="1"/>
</dbReference>
<feature type="domain" description="W2" evidence="27">
    <location>
        <begin position="1166"/>
        <end position="1338"/>
    </location>
</feature>
<sequence>MDPSSSGPSANNSSDFVRKLYKMLESPQDESVVRWGNEGDSFVVLENEKFTKHILPKHFKHSNFASFVRQLNKYDFHKVRHNNEEGGTSPYGPGAWEFKHPDFKMNNKDALDNIRRKAPAPRKPNTMTEELIPTQQMDLVNTQLVATQQQLQALQERYNELSVHHSMLLQELIGVQKTVVNHEHVMQYVMNFLNTLDAQRRRESKVVNPFPHATNGAPNGTNTPTSDGRQPQPPPPEDDIPASPLQHATKLLSEVNANHMLNTRNLEQMNEAQMRINAALTTPPPDLALRNGGTRSSSRVYPIGHTQGIDPAYSEHINNIPYPLPPKAPEGTFAPPPDAARKKSTTVDPGWIRQPQILLVEDDQTCRRIGGKFLYAFHCSIDSALDGLEAVNKMNAGAKYDLVLMDIIMPNLDGVSATHLIRQFDNTPIVAMTSNIRSDDISMYFQHGMNDVLPKPFTKEGLLSMLEKHLSHLKKQPPGIEAMPPPVALTSKRSMKSEDSPATSPATAWNSPGAIAGVSPSGSHAEDAYAQAVQQSSGQGPYQVQPSMMPQQMYNTSPGGPLRAPPPPPPPPPPPSQTGPPGPQHRRQISEIAGGVQEMGDAKRQQIFAPPSQMAQQMPPVPLQPQQMQHTQDWSEMAPKSNRKGGGNKGGEEEKTEEPFQAVVFADAFETRFHPFTLDTPRCLLPLANTPLIEYTLEFLALNGVDEVFLYCGNHTDQVEDYLSKSRWMRSTAPFRLKTIKSAAKSVGDAMRHLDMEQIIKGDFIAVYGDVIANVSIDAALAAHRSRRAKDKNAIMTMILREAGDHHRTMSHYMRPCFVIDEQSQRCVHYEQVRPREVARLDIPDAVFQENVEVDVRQDLIDCGIDICTLDVLGQWSDNFDWQAPRRGFLYGVLKDYETFQRKIHTHVVKEGYAARVKNLQSYDAITKDVISRWAYPFSPETNMLEDQTYELQKGLVYKEAGVALARSSTIRQKSAVGKATSVGQNSTITNSVIGRRCVIGNRVKIDSAYIWDDAHIGDDTIVESAIVGNEATIGSKCHIQKGALISNGAKIGDGVSVKQHTRVSRLKRKRGYEEDELVRGTSDPSVVGENGDGFVLELDEEEEEVFEALLHGVHNMDFTLDGEAPSDLDSEDEDGDEYHGHARDARSESFTSIGSAASDESGETRRQAADFYHEAMGSIFDSLQKGEDPDTIQLELTALTLASNAEGKQVRRAVAVAMSKRITNLIEGGQSPKDAVAATIPKNIRLVKGCVNIKEEDEQAEFLLLLQSDLVHRQQGDKILLFACNALATNDLMEAEGFEQWWNDPKSSETEDLRQVRAETKQLVDVLVGEEESEEDDENDEEDEEDSSEDEEDE</sequence>
<evidence type="ECO:0000256" key="16">
    <source>
        <dbReference type="ARBA" id="ARBA00031190"/>
    </source>
</evidence>
<dbReference type="SUPFAM" id="SSF52172">
    <property type="entry name" value="CheY-like"/>
    <property type="match status" value="1"/>
</dbReference>
<feature type="compositionally biased region" description="Polar residues" evidence="25">
    <location>
        <begin position="500"/>
        <end position="510"/>
    </location>
</feature>
<evidence type="ECO:0000259" key="27">
    <source>
        <dbReference type="PROSITE" id="PS51363"/>
    </source>
</evidence>